<dbReference type="EMBL" id="JARK01000725">
    <property type="protein sequence ID" value="EYC35175.1"/>
    <property type="molecule type" value="Genomic_DNA"/>
</dbReference>
<proteinExistence type="predicted"/>
<keyword evidence="2" id="KW-1185">Reference proteome</keyword>
<sequence length="80" mass="9725">MCASDRMRFFPSRPYHERFKNEMIPNAPPYQAIPVVLMLSSNRNCQVFQLFFYNKRRLRDSSADVFRHRHPSRRSPRPLR</sequence>
<name>A0A016W6B2_9BILA</name>
<accession>A0A016W6B2</accession>
<dbReference type="Proteomes" id="UP000024635">
    <property type="component" value="Unassembled WGS sequence"/>
</dbReference>
<gene>
    <name evidence="1" type="primary">Acey_s1125.g3641</name>
    <name evidence="1" type="ORF">Y032_1125g3641</name>
</gene>
<evidence type="ECO:0000313" key="2">
    <source>
        <dbReference type="Proteomes" id="UP000024635"/>
    </source>
</evidence>
<organism evidence="1 2">
    <name type="scientific">Ancylostoma ceylanicum</name>
    <dbReference type="NCBI Taxonomy" id="53326"/>
    <lineage>
        <taxon>Eukaryota</taxon>
        <taxon>Metazoa</taxon>
        <taxon>Ecdysozoa</taxon>
        <taxon>Nematoda</taxon>
        <taxon>Chromadorea</taxon>
        <taxon>Rhabditida</taxon>
        <taxon>Rhabditina</taxon>
        <taxon>Rhabditomorpha</taxon>
        <taxon>Strongyloidea</taxon>
        <taxon>Ancylostomatidae</taxon>
        <taxon>Ancylostomatinae</taxon>
        <taxon>Ancylostoma</taxon>
    </lineage>
</organism>
<dbReference type="AlphaFoldDB" id="A0A016W6B2"/>
<protein>
    <submittedName>
        <fullName evidence="1">Uncharacterized protein</fullName>
    </submittedName>
</protein>
<evidence type="ECO:0000313" key="1">
    <source>
        <dbReference type="EMBL" id="EYC35175.1"/>
    </source>
</evidence>
<comment type="caution">
    <text evidence="1">The sequence shown here is derived from an EMBL/GenBank/DDBJ whole genome shotgun (WGS) entry which is preliminary data.</text>
</comment>
<reference evidence="2" key="1">
    <citation type="journal article" date="2015" name="Nat. Genet.">
        <title>The genome and transcriptome of the zoonotic hookworm Ancylostoma ceylanicum identify infection-specific gene families.</title>
        <authorList>
            <person name="Schwarz E.M."/>
            <person name="Hu Y."/>
            <person name="Antoshechkin I."/>
            <person name="Miller M.M."/>
            <person name="Sternberg P.W."/>
            <person name="Aroian R.V."/>
        </authorList>
    </citation>
    <scope>NUCLEOTIDE SEQUENCE</scope>
    <source>
        <strain evidence="2">HY135</strain>
    </source>
</reference>